<evidence type="ECO:0000256" key="1">
    <source>
        <dbReference type="ARBA" id="ARBA00012513"/>
    </source>
</evidence>
<dbReference type="EC" id="2.7.11.1" evidence="1"/>
<accession>A0AAD8GF49</accession>
<dbReference type="GO" id="GO:0000226">
    <property type="term" value="P:microtubule cytoskeleton organization"/>
    <property type="evidence" value="ECO:0007669"/>
    <property type="project" value="TreeGrafter"/>
</dbReference>
<sequence>MSCAKTKNVQKSLTEKAGVCRENGYLLSSVKIGTGAFSKVYLGYATPDKICQNYKLATDLRTKNHNMVAIKIIPVSEAPPAFSRKFLNREICALNATYKHPCVIQLYETFRSSGHFYLVLELASHGDLLEYVNAVSSCRGNPGLDEDDARIIFKQIISAVAHCHNNHIVHRDLKCENILLDGQGFVKLTDFGFANKNTDKSALMSTFCGSVAYTAPEILLARKYNGEQAELWSLGVILFAMVTGKLPFHESQPHKLLQRIRHDGIHFHHPVSPGCEDLIRKLLQWRPSARLNLGQMAAHPWISTATPFVYNMLHGYTSQGKTYCQGKKANESRGDTGTTPVWTLPHRRKTCDIPNCFPEFGSHRHTACSVTGKNVRQHERDAERNAEMNTQRLGVKPQSSLHLRSAHQSDNPNRLFMSRPRPPSDPQPFHKPTKHTGSSGNLRQSRKIISRFHTQS</sequence>
<dbReference type="InterPro" id="IPR011009">
    <property type="entry name" value="Kinase-like_dom_sf"/>
</dbReference>
<keyword evidence="2" id="KW-0723">Serine/threonine-protein kinase</keyword>
<name>A0AAD8GF49_ACIOX</name>
<dbReference type="PROSITE" id="PS00108">
    <property type="entry name" value="PROTEIN_KINASE_ST"/>
    <property type="match status" value="1"/>
</dbReference>
<evidence type="ECO:0000313" key="12">
    <source>
        <dbReference type="Proteomes" id="UP001230051"/>
    </source>
</evidence>
<dbReference type="PROSITE" id="PS50011">
    <property type="entry name" value="PROTEIN_KINASE_DOM"/>
    <property type="match status" value="1"/>
</dbReference>
<dbReference type="Proteomes" id="UP001230051">
    <property type="component" value="Unassembled WGS sequence"/>
</dbReference>
<dbReference type="InterPro" id="IPR008271">
    <property type="entry name" value="Ser/Thr_kinase_AS"/>
</dbReference>
<evidence type="ECO:0000256" key="3">
    <source>
        <dbReference type="ARBA" id="ARBA00022679"/>
    </source>
</evidence>
<feature type="compositionally biased region" description="Polar residues" evidence="9">
    <location>
        <begin position="387"/>
        <end position="412"/>
    </location>
</feature>
<evidence type="ECO:0000256" key="4">
    <source>
        <dbReference type="ARBA" id="ARBA00022741"/>
    </source>
</evidence>
<dbReference type="GO" id="GO:0035556">
    <property type="term" value="P:intracellular signal transduction"/>
    <property type="evidence" value="ECO:0007669"/>
    <property type="project" value="TreeGrafter"/>
</dbReference>
<proteinExistence type="predicted"/>
<evidence type="ECO:0000256" key="7">
    <source>
        <dbReference type="ARBA" id="ARBA00047899"/>
    </source>
</evidence>
<feature type="region of interest" description="Disordered" evidence="9">
    <location>
        <begin position="371"/>
        <end position="456"/>
    </location>
</feature>
<dbReference type="SMART" id="SM00220">
    <property type="entry name" value="S_TKc"/>
    <property type="match status" value="1"/>
</dbReference>
<feature type="domain" description="Protein kinase" evidence="10">
    <location>
        <begin position="26"/>
        <end position="302"/>
    </location>
</feature>
<dbReference type="PANTHER" id="PTHR24346">
    <property type="entry name" value="MAP/MICROTUBULE AFFINITY-REGULATING KINASE"/>
    <property type="match status" value="1"/>
</dbReference>
<dbReference type="AlphaFoldDB" id="A0AAD8GF49"/>
<dbReference type="Gene3D" id="1.10.510.10">
    <property type="entry name" value="Transferase(Phosphotransferase) domain 1"/>
    <property type="match status" value="1"/>
</dbReference>
<dbReference type="FunFam" id="1.10.510.10:FF:000944">
    <property type="entry name" value="Testis-specific serine/threonine-protein kinase 5"/>
    <property type="match status" value="1"/>
</dbReference>
<comment type="catalytic activity">
    <reaction evidence="8">
        <text>L-seryl-[protein] + ATP = O-phospho-L-seryl-[protein] + ADP + H(+)</text>
        <dbReference type="Rhea" id="RHEA:17989"/>
        <dbReference type="Rhea" id="RHEA-COMP:9863"/>
        <dbReference type="Rhea" id="RHEA-COMP:11604"/>
        <dbReference type="ChEBI" id="CHEBI:15378"/>
        <dbReference type="ChEBI" id="CHEBI:29999"/>
        <dbReference type="ChEBI" id="CHEBI:30616"/>
        <dbReference type="ChEBI" id="CHEBI:83421"/>
        <dbReference type="ChEBI" id="CHEBI:456216"/>
        <dbReference type="EC" id="2.7.11.1"/>
    </reaction>
</comment>
<evidence type="ECO:0000256" key="9">
    <source>
        <dbReference type="SAM" id="MobiDB-lite"/>
    </source>
</evidence>
<evidence type="ECO:0000256" key="2">
    <source>
        <dbReference type="ARBA" id="ARBA00022527"/>
    </source>
</evidence>
<evidence type="ECO:0000256" key="8">
    <source>
        <dbReference type="ARBA" id="ARBA00048679"/>
    </source>
</evidence>
<keyword evidence="6" id="KW-0067">ATP-binding</keyword>
<dbReference type="EMBL" id="JAGXEW010000003">
    <property type="protein sequence ID" value="KAK1173075.1"/>
    <property type="molecule type" value="Genomic_DNA"/>
</dbReference>
<organism evidence="11 12">
    <name type="scientific">Acipenser oxyrinchus oxyrinchus</name>
    <dbReference type="NCBI Taxonomy" id="40147"/>
    <lineage>
        <taxon>Eukaryota</taxon>
        <taxon>Metazoa</taxon>
        <taxon>Chordata</taxon>
        <taxon>Craniata</taxon>
        <taxon>Vertebrata</taxon>
        <taxon>Euteleostomi</taxon>
        <taxon>Actinopterygii</taxon>
        <taxon>Chondrostei</taxon>
        <taxon>Acipenseriformes</taxon>
        <taxon>Acipenseridae</taxon>
        <taxon>Acipenser</taxon>
    </lineage>
</organism>
<dbReference type="InterPro" id="IPR000719">
    <property type="entry name" value="Prot_kinase_dom"/>
</dbReference>
<gene>
    <name evidence="11" type="primary">Tssk5</name>
    <name evidence="11" type="ORF">AOXY_G3108</name>
</gene>
<feature type="compositionally biased region" description="Basic and acidic residues" evidence="9">
    <location>
        <begin position="376"/>
        <end position="386"/>
    </location>
</feature>
<dbReference type="SUPFAM" id="SSF56112">
    <property type="entry name" value="Protein kinase-like (PK-like)"/>
    <property type="match status" value="1"/>
</dbReference>
<comment type="caution">
    <text evidence="11">The sequence shown here is derived from an EMBL/GenBank/DDBJ whole genome shotgun (WGS) entry which is preliminary data.</text>
</comment>
<evidence type="ECO:0000256" key="6">
    <source>
        <dbReference type="ARBA" id="ARBA00022840"/>
    </source>
</evidence>
<comment type="catalytic activity">
    <reaction evidence="7">
        <text>L-threonyl-[protein] + ATP = O-phospho-L-threonyl-[protein] + ADP + H(+)</text>
        <dbReference type="Rhea" id="RHEA:46608"/>
        <dbReference type="Rhea" id="RHEA-COMP:11060"/>
        <dbReference type="Rhea" id="RHEA-COMP:11605"/>
        <dbReference type="ChEBI" id="CHEBI:15378"/>
        <dbReference type="ChEBI" id="CHEBI:30013"/>
        <dbReference type="ChEBI" id="CHEBI:30616"/>
        <dbReference type="ChEBI" id="CHEBI:61977"/>
        <dbReference type="ChEBI" id="CHEBI:456216"/>
        <dbReference type="EC" id="2.7.11.1"/>
    </reaction>
</comment>
<evidence type="ECO:0000256" key="5">
    <source>
        <dbReference type="ARBA" id="ARBA00022777"/>
    </source>
</evidence>
<reference evidence="11" key="1">
    <citation type="submission" date="2022-02" db="EMBL/GenBank/DDBJ databases">
        <title>Atlantic sturgeon de novo genome assembly.</title>
        <authorList>
            <person name="Stock M."/>
            <person name="Klopp C."/>
            <person name="Guiguen Y."/>
            <person name="Cabau C."/>
            <person name="Parinello H."/>
            <person name="Santidrian Yebra-Pimentel E."/>
            <person name="Kuhl H."/>
            <person name="Dirks R.P."/>
            <person name="Guessner J."/>
            <person name="Wuertz S."/>
            <person name="Du K."/>
            <person name="Schartl M."/>
        </authorList>
    </citation>
    <scope>NUCLEOTIDE SEQUENCE</scope>
    <source>
        <strain evidence="11">STURGEONOMICS-FGT-2020</strain>
        <tissue evidence="11">Whole blood</tissue>
    </source>
</reference>
<dbReference type="CDD" id="cd14003">
    <property type="entry name" value="STKc_AMPK-like"/>
    <property type="match status" value="1"/>
</dbReference>
<keyword evidence="5 11" id="KW-0418">Kinase</keyword>
<dbReference type="PANTHER" id="PTHR24346:SF84">
    <property type="entry name" value="TESTIS SPECIFIC SERINE KINASE 5"/>
    <property type="match status" value="1"/>
</dbReference>
<evidence type="ECO:0000259" key="10">
    <source>
        <dbReference type="PROSITE" id="PS50011"/>
    </source>
</evidence>
<keyword evidence="3" id="KW-0808">Transferase</keyword>
<dbReference type="GO" id="GO:0005737">
    <property type="term" value="C:cytoplasm"/>
    <property type="evidence" value="ECO:0007669"/>
    <property type="project" value="TreeGrafter"/>
</dbReference>
<keyword evidence="12" id="KW-1185">Reference proteome</keyword>
<feature type="non-terminal residue" evidence="11">
    <location>
        <position position="1"/>
    </location>
</feature>
<protein>
    <recommendedName>
        <fullName evidence="1">non-specific serine/threonine protein kinase</fullName>
        <ecNumber evidence="1">2.7.11.1</ecNumber>
    </recommendedName>
</protein>
<evidence type="ECO:0000313" key="11">
    <source>
        <dbReference type="EMBL" id="KAK1173075.1"/>
    </source>
</evidence>
<dbReference type="GO" id="GO:0050321">
    <property type="term" value="F:tau-protein kinase activity"/>
    <property type="evidence" value="ECO:0007669"/>
    <property type="project" value="TreeGrafter"/>
</dbReference>
<dbReference type="Pfam" id="PF00069">
    <property type="entry name" value="Pkinase"/>
    <property type="match status" value="1"/>
</dbReference>
<dbReference type="GO" id="GO:0005524">
    <property type="term" value="F:ATP binding"/>
    <property type="evidence" value="ECO:0007669"/>
    <property type="project" value="UniProtKB-KW"/>
</dbReference>
<keyword evidence="4" id="KW-0547">Nucleotide-binding</keyword>